<accession>A0A8K0GH31</accession>
<dbReference type="CDD" id="cd18458">
    <property type="entry name" value="BACK_KLHL19_KEAP1"/>
    <property type="match status" value="1"/>
</dbReference>
<dbReference type="PANTHER" id="PTHR24412">
    <property type="entry name" value="KELCH PROTEIN"/>
    <property type="match status" value="1"/>
</dbReference>
<dbReference type="SUPFAM" id="SSF117281">
    <property type="entry name" value="Kelch motif"/>
    <property type="match status" value="2"/>
</dbReference>
<dbReference type="PIRSF" id="PIRSF037037">
    <property type="entry name" value="Kelch-like_protein_gigaxonin"/>
    <property type="match status" value="1"/>
</dbReference>
<evidence type="ECO:0000313" key="15">
    <source>
        <dbReference type="Proteomes" id="UP000801492"/>
    </source>
</evidence>
<sequence length="617" mass="69621">MTVHRMDGDEECSYTYTNGGWDSYSRKTSQQRSSGGSNSDLGDMSFMMFDYIKDAMKAMDMMRGHHMLTDVILEVGTELFHAHRVVLAAASPYFKAMFTGGLRECEMNRVRLQGVSATAMARLIQFMYTGRIRVTENTVCQLLPAATMFQVTNVIQACCDFLERQLDPSNAIGIANFAEQHGCNELCKKANQYIERHFSQICQEDEFLQLSGLQLITLIKKDELNVQDEKEVYNAVLKWVKYDEDNRHTKMEHILSAVRCQFLTPKFLTDQMTNCDVLKKTPACREYLARIFKDLTLHKKTAVKERTPNTPRIIYVAGGYYRHSLSVLEGFNVDDKTWHTLDSLTVPRSGLGGAFLKGSFYAVGGRNNTQGNSYDSDWVDKYNPLKDQWRPCHPMSVPRNRVGVAVMDGLLYAVGGSEGTKFHNSVECYDPEQDRWTNVKSMHTKRLAVGCAVVNRLLYAIGGFDGVNRLNSVECYHPENNEWTMVSSMHTQRSGAGVAAINQYIYVIGGYDGTRQLNTVERYDTENNTWEFMASMKIARSALSVTVLDCKIYAMGGYDGQNFLANVEIYNPVQNVWEEGEPLTSGRSGHASAVCYQNPNCHLPARPTNASSHCTPR</sequence>
<evidence type="ECO:0000313" key="14">
    <source>
        <dbReference type="EMBL" id="KAF2898981.1"/>
    </source>
</evidence>
<dbReference type="GO" id="GO:0016567">
    <property type="term" value="P:protein ubiquitination"/>
    <property type="evidence" value="ECO:0007669"/>
    <property type="project" value="UniProtKB-UniPathway"/>
</dbReference>
<dbReference type="AlphaFoldDB" id="A0A8K0GH31"/>
<comment type="subcellular location">
    <subcellularLocation>
        <location evidence="2">Cytoplasm</location>
    </subcellularLocation>
    <subcellularLocation>
        <location evidence="1">Nucleus</location>
    </subcellularLocation>
</comment>
<dbReference type="PROSITE" id="PS50097">
    <property type="entry name" value="BTB"/>
    <property type="match status" value="1"/>
</dbReference>
<evidence type="ECO:0000256" key="12">
    <source>
        <dbReference type="ARBA" id="ARBA00043912"/>
    </source>
</evidence>
<dbReference type="GO" id="GO:0005737">
    <property type="term" value="C:cytoplasm"/>
    <property type="evidence" value="ECO:0007669"/>
    <property type="project" value="UniProtKB-SubCell"/>
</dbReference>
<dbReference type="Pfam" id="PF07707">
    <property type="entry name" value="BACK"/>
    <property type="match status" value="1"/>
</dbReference>
<comment type="similarity">
    <text evidence="4">Belongs to the KEAP1 family.</text>
</comment>
<dbReference type="InterPro" id="IPR011705">
    <property type="entry name" value="BACK"/>
</dbReference>
<dbReference type="SUPFAM" id="SSF54695">
    <property type="entry name" value="POZ domain"/>
    <property type="match status" value="1"/>
</dbReference>
<dbReference type="PANTHER" id="PTHR24412:SF401">
    <property type="entry name" value="FI11917P"/>
    <property type="match status" value="1"/>
</dbReference>
<gene>
    <name evidence="14" type="ORF">ILUMI_07194</name>
</gene>
<evidence type="ECO:0000256" key="10">
    <source>
        <dbReference type="ARBA" id="ARBA00023203"/>
    </source>
</evidence>
<dbReference type="InterPro" id="IPR011333">
    <property type="entry name" value="SKP1/BTB/POZ_sf"/>
</dbReference>
<dbReference type="FunFam" id="3.30.710.10:FF:000001">
    <property type="entry name" value="Kelch-like family member 20"/>
    <property type="match status" value="1"/>
</dbReference>
<dbReference type="Proteomes" id="UP000801492">
    <property type="component" value="Unassembled WGS sequence"/>
</dbReference>
<comment type="function">
    <text evidence="12">Probable substrate-specific adapter of an E3 ubiquitin-protein ligase complex which mediates the ubiquitination and subsequent proteasomal degradation of target proteins. May have a role in synapse differentiation and growth.</text>
</comment>
<evidence type="ECO:0000256" key="2">
    <source>
        <dbReference type="ARBA" id="ARBA00004496"/>
    </source>
</evidence>
<dbReference type="Gene3D" id="2.120.10.80">
    <property type="entry name" value="Kelch-type beta propeller"/>
    <property type="match status" value="1"/>
</dbReference>
<feature type="domain" description="BTB" evidence="13">
    <location>
        <begin position="69"/>
        <end position="136"/>
    </location>
</feature>
<evidence type="ECO:0000256" key="7">
    <source>
        <dbReference type="ARBA" id="ARBA00022490"/>
    </source>
</evidence>
<dbReference type="GO" id="GO:0003779">
    <property type="term" value="F:actin binding"/>
    <property type="evidence" value="ECO:0007669"/>
    <property type="project" value="UniProtKB-KW"/>
</dbReference>
<dbReference type="UniPathway" id="UPA00143"/>
<comment type="caution">
    <text evidence="14">The sequence shown here is derived from an EMBL/GenBank/DDBJ whole genome shotgun (WGS) entry which is preliminary data.</text>
</comment>
<dbReference type="Gene3D" id="3.30.710.10">
    <property type="entry name" value="Potassium Channel Kv1.1, Chain A"/>
    <property type="match status" value="1"/>
</dbReference>
<evidence type="ECO:0000256" key="3">
    <source>
        <dbReference type="ARBA" id="ARBA00004906"/>
    </source>
</evidence>
<dbReference type="Pfam" id="PF01344">
    <property type="entry name" value="Kelch_1"/>
    <property type="match status" value="2"/>
</dbReference>
<keyword evidence="15" id="KW-1185">Reference proteome</keyword>
<protein>
    <recommendedName>
        <fullName evidence="5">Kelch-like protein diablo</fullName>
    </recommendedName>
</protein>
<evidence type="ECO:0000256" key="4">
    <source>
        <dbReference type="ARBA" id="ARBA00005288"/>
    </source>
</evidence>
<evidence type="ECO:0000259" key="13">
    <source>
        <dbReference type="PROSITE" id="PS50097"/>
    </source>
</evidence>
<keyword evidence="6" id="KW-0880">Kelch repeat</keyword>
<dbReference type="EMBL" id="VTPC01003143">
    <property type="protein sequence ID" value="KAF2898981.1"/>
    <property type="molecule type" value="Genomic_DNA"/>
</dbReference>
<dbReference type="OrthoDB" id="45365at2759"/>
<reference evidence="14" key="1">
    <citation type="submission" date="2019-08" db="EMBL/GenBank/DDBJ databases">
        <title>The genome of the North American firefly Photinus pyralis.</title>
        <authorList>
            <consortium name="Photinus pyralis genome working group"/>
            <person name="Fallon T.R."/>
            <person name="Sander Lower S.E."/>
            <person name="Weng J.-K."/>
        </authorList>
    </citation>
    <scope>NUCLEOTIDE SEQUENCE</scope>
    <source>
        <strain evidence="14">TRF0915ILg1</strain>
        <tissue evidence="14">Whole body</tissue>
    </source>
</reference>
<dbReference type="InterPro" id="IPR000210">
    <property type="entry name" value="BTB/POZ_dom"/>
</dbReference>
<keyword evidence="7" id="KW-0963">Cytoplasm</keyword>
<dbReference type="SMART" id="SM00225">
    <property type="entry name" value="BTB"/>
    <property type="match status" value="1"/>
</dbReference>
<keyword evidence="9" id="KW-0833">Ubl conjugation pathway</keyword>
<dbReference type="FunFam" id="1.25.40.420:FF:000001">
    <property type="entry name" value="Kelch-like family member 12"/>
    <property type="match status" value="1"/>
</dbReference>
<dbReference type="Pfam" id="PF00651">
    <property type="entry name" value="BTB"/>
    <property type="match status" value="1"/>
</dbReference>
<evidence type="ECO:0000256" key="9">
    <source>
        <dbReference type="ARBA" id="ARBA00022786"/>
    </source>
</evidence>
<dbReference type="FunFam" id="2.120.10.80:FF:000024">
    <property type="entry name" value="Kelch-like ECH-associated protein 1"/>
    <property type="match status" value="1"/>
</dbReference>
<evidence type="ECO:0000256" key="1">
    <source>
        <dbReference type="ARBA" id="ARBA00004123"/>
    </source>
</evidence>
<dbReference type="PRINTS" id="PR00501">
    <property type="entry name" value="KELCHREPEAT"/>
</dbReference>
<dbReference type="GO" id="GO:0005634">
    <property type="term" value="C:nucleus"/>
    <property type="evidence" value="ECO:0007669"/>
    <property type="project" value="UniProtKB-SubCell"/>
</dbReference>
<dbReference type="SMART" id="SM00875">
    <property type="entry name" value="BACK"/>
    <property type="match status" value="1"/>
</dbReference>
<evidence type="ECO:0000256" key="11">
    <source>
        <dbReference type="ARBA" id="ARBA00023242"/>
    </source>
</evidence>
<name>A0A8K0GH31_IGNLU</name>
<dbReference type="InterPro" id="IPR017096">
    <property type="entry name" value="BTB-kelch_protein"/>
</dbReference>
<dbReference type="InterPro" id="IPR047098">
    <property type="entry name" value="KEAP1_BACK"/>
</dbReference>
<dbReference type="Pfam" id="PF24681">
    <property type="entry name" value="Kelch_KLHDC2_KLHL20_DRC7"/>
    <property type="match status" value="1"/>
</dbReference>
<dbReference type="InterPro" id="IPR006652">
    <property type="entry name" value="Kelch_1"/>
</dbReference>
<proteinExistence type="inferred from homology"/>
<keyword evidence="8" id="KW-0677">Repeat</keyword>
<evidence type="ECO:0000256" key="5">
    <source>
        <dbReference type="ARBA" id="ARBA00013699"/>
    </source>
</evidence>
<evidence type="ECO:0000256" key="6">
    <source>
        <dbReference type="ARBA" id="ARBA00022441"/>
    </source>
</evidence>
<keyword evidence="11" id="KW-0539">Nucleus</keyword>
<dbReference type="SMART" id="SM00612">
    <property type="entry name" value="Kelch"/>
    <property type="match status" value="6"/>
</dbReference>
<keyword evidence="10" id="KW-0009">Actin-binding</keyword>
<dbReference type="Gene3D" id="1.25.40.420">
    <property type="match status" value="1"/>
</dbReference>
<evidence type="ECO:0000256" key="8">
    <source>
        <dbReference type="ARBA" id="ARBA00022737"/>
    </source>
</evidence>
<dbReference type="InterPro" id="IPR015915">
    <property type="entry name" value="Kelch-typ_b-propeller"/>
</dbReference>
<organism evidence="14 15">
    <name type="scientific">Ignelater luminosus</name>
    <name type="common">Cucubano</name>
    <name type="synonym">Pyrophorus luminosus</name>
    <dbReference type="NCBI Taxonomy" id="2038154"/>
    <lineage>
        <taxon>Eukaryota</taxon>
        <taxon>Metazoa</taxon>
        <taxon>Ecdysozoa</taxon>
        <taxon>Arthropoda</taxon>
        <taxon>Hexapoda</taxon>
        <taxon>Insecta</taxon>
        <taxon>Pterygota</taxon>
        <taxon>Neoptera</taxon>
        <taxon>Endopterygota</taxon>
        <taxon>Coleoptera</taxon>
        <taxon>Polyphaga</taxon>
        <taxon>Elateriformia</taxon>
        <taxon>Elateroidea</taxon>
        <taxon>Elateridae</taxon>
        <taxon>Agrypninae</taxon>
        <taxon>Pyrophorini</taxon>
        <taxon>Ignelater</taxon>
    </lineage>
</organism>
<comment type="pathway">
    <text evidence="3">Protein modification; protein ubiquitination.</text>
</comment>